<dbReference type="GO" id="GO:0090374">
    <property type="term" value="P:oligopeptide export from mitochondrion"/>
    <property type="evidence" value="ECO:0007669"/>
    <property type="project" value="TreeGrafter"/>
</dbReference>
<feature type="compositionally biased region" description="Polar residues" evidence="8">
    <location>
        <begin position="114"/>
        <end position="125"/>
    </location>
</feature>
<evidence type="ECO:0000256" key="3">
    <source>
        <dbReference type="ARBA" id="ARBA00022692"/>
    </source>
</evidence>
<dbReference type="InterPro" id="IPR003439">
    <property type="entry name" value="ABC_transporter-like_ATP-bd"/>
</dbReference>
<gene>
    <name evidence="12" type="ORF">DAKH74_010350</name>
</gene>
<dbReference type="PANTHER" id="PTHR43394">
    <property type="entry name" value="ATP-DEPENDENT PERMEASE MDL1, MITOCHONDRIAL"/>
    <property type="match status" value="1"/>
</dbReference>
<feature type="domain" description="ABC transporter" evidence="10">
    <location>
        <begin position="481"/>
        <end position="721"/>
    </location>
</feature>
<feature type="compositionally biased region" description="Acidic residues" evidence="8">
    <location>
        <begin position="754"/>
        <end position="768"/>
    </location>
</feature>
<feature type="transmembrane region" description="Helical" evidence="9">
    <location>
        <begin position="279"/>
        <end position="296"/>
    </location>
</feature>
<feature type="transmembrane region" description="Helical" evidence="9">
    <location>
        <begin position="152"/>
        <end position="180"/>
    </location>
</feature>
<dbReference type="CDD" id="cd18573">
    <property type="entry name" value="ABC_6TM_ABCB10_like"/>
    <property type="match status" value="1"/>
</dbReference>
<feature type="compositionally biased region" description="Polar residues" evidence="8">
    <location>
        <begin position="736"/>
        <end position="749"/>
    </location>
</feature>
<dbReference type="InterPro" id="IPR003593">
    <property type="entry name" value="AAA+_ATPase"/>
</dbReference>
<dbReference type="InterPro" id="IPR011527">
    <property type="entry name" value="ABC1_TM_dom"/>
</dbReference>
<dbReference type="SMART" id="SM00382">
    <property type="entry name" value="AAA"/>
    <property type="match status" value="1"/>
</dbReference>
<keyword evidence="4" id="KW-0547">Nucleotide-binding</keyword>
<sequence length="798" mass="87362">MIKVPLSAATILRLQARSSSRSAMHRAIRVSPVQAWLSHPTQQRRLLSHTCNTEMAANVRGMPPHIRTTQQLTPLHSIACTTYNTSHNNIHPGRIRSASVHSSARRLSSAPASNDSSQEGPNPSAKSKEKARESGSKDIWRLLMLIKSDWKLLSAALGLLTVSCSIGMAIPKIIGIVLDALRNAAPEDQITIMSLPLPQFFSGIAVALLVGCLANYGRVVLLRILSERLVARLRSNIIKRVLHQDAEFYDTYKVGDLISRLGSDAYVVSRSITQKISDGIKALFVGSVGLGMMVSLSPQLSGVLVLLAPPILLAAKFFGKKIRLNSTQLQEATANMTRVSEEQFNGIKTIQGFVAEQNEVQKYNGAIRRIFNVGKDAAFINGKFFTSASLIGDLSFLIVLSYGSYLVLQNQLSIGDLTAYMLYTEYTGNAVFGLSTFYSELMQGAGAATRLFELTDKPVKIPSTIGKQRFFPLRENGGCEVEFKGVSFAYPTRPQNQIFNKLNFKIEAGSNVCIVGPSGRGKSTIALLLLHYYNPTTGEIVIDGQRITDLNTKSLRRKIGIVQQEPTLMSGTIRDNITYGLTYTPSKEEIRSVAKQCFCHNFICKFPDEYDTVIGPHGASLSGGQKQRIAIARALIKKPNILILDEATSALDVESEGAINYTFGQIMKSKSMTIISIAHRLSTIRRSENIIVLGNDGSVVEMGKFKDLFADPESELSKLLSEKSDRPEKAAETPESRANTGAPTDESSSVADQQAEEAVEAAQEELNDMIENNIMDENAIEEVVKDVTSEGKPVKLIR</sequence>
<evidence type="ECO:0000313" key="12">
    <source>
        <dbReference type="EMBL" id="GMM54419.1"/>
    </source>
</evidence>
<feature type="region of interest" description="Disordered" evidence="8">
    <location>
        <begin position="716"/>
        <end position="774"/>
    </location>
</feature>
<proteinExistence type="inferred from homology"/>
<dbReference type="EMBL" id="BTGD01000003">
    <property type="protein sequence ID" value="GMM54419.1"/>
    <property type="molecule type" value="Genomic_DNA"/>
</dbReference>
<dbReference type="Proteomes" id="UP001377567">
    <property type="component" value="Unassembled WGS sequence"/>
</dbReference>
<dbReference type="SUPFAM" id="SSF90123">
    <property type="entry name" value="ABC transporter transmembrane region"/>
    <property type="match status" value="1"/>
</dbReference>
<comment type="similarity">
    <text evidence="2">Belongs to the ABC transporter superfamily. ABCB family. Mitochondrial peptide exporter (TC 3.A.1.212) subfamily.</text>
</comment>
<dbReference type="Gene3D" id="3.40.50.300">
    <property type="entry name" value="P-loop containing nucleotide triphosphate hydrolases"/>
    <property type="match status" value="1"/>
</dbReference>
<evidence type="ECO:0000256" key="7">
    <source>
        <dbReference type="ARBA" id="ARBA00023136"/>
    </source>
</evidence>
<evidence type="ECO:0000256" key="9">
    <source>
        <dbReference type="SAM" id="Phobius"/>
    </source>
</evidence>
<dbReference type="Pfam" id="PF00664">
    <property type="entry name" value="ABC_membrane"/>
    <property type="match status" value="1"/>
</dbReference>
<evidence type="ECO:0000256" key="2">
    <source>
        <dbReference type="ARBA" id="ARBA00005580"/>
    </source>
</evidence>
<name>A0AAV5RS39_MAUHU</name>
<accession>A0AAV5RS39</accession>
<dbReference type="FunFam" id="3.40.50.300:FF:000218">
    <property type="entry name" value="Multidrug ABC transporter ATP-binding protein"/>
    <property type="match status" value="1"/>
</dbReference>
<keyword evidence="5 12" id="KW-0067">ATP-binding</keyword>
<dbReference type="InterPro" id="IPR036640">
    <property type="entry name" value="ABC1_TM_sf"/>
</dbReference>
<keyword evidence="3 9" id="KW-0812">Transmembrane</keyword>
<dbReference type="Gene3D" id="1.20.1560.10">
    <property type="entry name" value="ABC transporter type 1, transmembrane domain"/>
    <property type="match status" value="1"/>
</dbReference>
<evidence type="ECO:0000256" key="8">
    <source>
        <dbReference type="SAM" id="MobiDB-lite"/>
    </source>
</evidence>
<dbReference type="GO" id="GO:0005743">
    <property type="term" value="C:mitochondrial inner membrane"/>
    <property type="evidence" value="ECO:0007669"/>
    <property type="project" value="TreeGrafter"/>
</dbReference>
<feature type="transmembrane region" description="Helical" evidence="9">
    <location>
        <begin position="200"/>
        <end position="225"/>
    </location>
</feature>
<evidence type="ECO:0000256" key="6">
    <source>
        <dbReference type="ARBA" id="ARBA00022989"/>
    </source>
</evidence>
<keyword evidence="7 9" id="KW-0472">Membrane</keyword>
<comment type="caution">
    <text evidence="12">The sequence shown here is derived from an EMBL/GenBank/DDBJ whole genome shotgun (WGS) entry which is preliminary data.</text>
</comment>
<comment type="subcellular location">
    <subcellularLocation>
        <location evidence="1">Membrane</location>
        <topology evidence="1">Multi-pass membrane protein</topology>
    </subcellularLocation>
</comment>
<evidence type="ECO:0000259" key="11">
    <source>
        <dbReference type="PROSITE" id="PS50929"/>
    </source>
</evidence>
<dbReference type="Pfam" id="PF00005">
    <property type="entry name" value="ABC_tran"/>
    <property type="match status" value="1"/>
</dbReference>
<dbReference type="AlphaFoldDB" id="A0AAV5RS39"/>
<feature type="domain" description="ABC transmembrane type-1" evidence="11">
    <location>
        <begin position="155"/>
        <end position="443"/>
    </location>
</feature>
<organism evidence="12 13">
    <name type="scientific">Maudiozyma humilis</name>
    <name type="common">Sour dough yeast</name>
    <name type="synonym">Kazachstania humilis</name>
    <dbReference type="NCBI Taxonomy" id="51915"/>
    <lineage>
        <taxon>Eukaryota</taxon>
        <taxon>Fungi</taxon>
        <taxon>Dikarya</taxon>
        <taxon>Ascomycota</taxon>
        <taxon>Saccharomycotina</taxon>
        <taxon>Saccharomycetes</taxon>
        <taxon>Saccharomycetales</taxon>
        <taxon>Saccharomycetaceae</taxon>
        <taxon>Maudiozyma</taxon>
    </lineage>
</organism>
<dbReference type="PANTHER" id="PTHR43394:SF2">
    <property type="entry name" value="ATP-DEPENDENT PERMEASE MDL2, MITOCHONDRIAL"/>
    <property type="match status" value="1"/>
</dbReference>
<dbReference type="InterPro" id="IPR039421">
    <property type="entry name" value="Type_1_exporter"/>
</dbReference>
<evidence type="ECO:0000256" key="5">
    <source>
        <dbReference type="ARBA" id="ARBA00022840"/>
    </source>
</evidence>
<keyword evidence="6 9" id="KW-1133">Transmembrane helix</keyword>
<evidence type="ECO:0000256" key="4">
    <source>
        <dbReference type="ARBA" id="ARBA00022741"/>
    </source>
</evidence>
<dbReference type="GO" id="GO:0015421">
    <property type="term" value="F:ABC-type oligopeptide transporter activity"/>
    <property type="evidence" value="ECO:0007669"/>
    <property type="project" value="TreeGrafter"/>
</dbReference>
<dbReference type="PIRSF" id="PIRSF002773">
    <property type="entry name" value="ABC_prm/ATPase_B"/>
    <property type="match status" value="1"/>
</dbReference>
<evidence type="ECO:0000259" key="10">
    <source>
        <dbReference type="PROSITE" id="PS50893"/>
    </source>
</evidence>
<dbReference type="PROSITE" id="PS00211">
    <property type="entry name" value="ABC_TRANSPORTER_1"/>
    <property type="match status" value="1"/>
</dbReference>
<dbReference type="SUPFAM" id="SSF52540">
    <property type="entry name" value="P-loop containing nucleoside triphosphate hydrolases"/>
    <property type="match status" value="1"/>
</dbReference>
<feature type="region of interest" description="Disordered" evidence="8">
    <location>
        <begin position="89"/>
        <end position="132"/>
    </location>
</feature>
<evidence type="ECO:0000313" key="13">
    <source>
        <dbReference type="Proteomes" id="UP001377567"/>
    </source>
</evidence>
<dbReference type="GO" id="GO:0016887">
    <property type="term" value="F:ATP hydrolysis activity"/>
    <property type="evidence" value="ECO:0007669"/>
    <property type="project" value="InterPro"/>
</dbReference>
<feature type="compositionally biased region" description="Basic and acidic residues" evidence="8">
    <location>
        <begin position="720"/>
        <end position="735"/>
    </location>
</feature>
<dbReference type="PROSITE" id="PS50929">
    <property type="entry name" value="ABC_TM1F"/>
    <property type="match status" value="1"/>
</dbReference>
<protein>
    <submittedName>
        <fullName evidence="12">ATP-binding cassette permease</fullName>
    </submittedName>
</protein>
<dbReference type="InterPro" id="IPR017871">
    <property type="entry name" value="ABC_transporter-like_CS"/>
</dbReference>
<keyword evidence="13" id="KW-1185">Reference proteome</keyword>
<dbReference type="InterPro" id="IPR027417">
    <property type="entry name" value="P-loop_NTPase"/>
</dbReference>
<evidence type="ECO:0000256" key="1">
    <source>
        <dbReference type="ARBA" id="ARBA00004141"/>
    </source>
</evidence>
<reference evidence="12 13" key="1">
    <citation type="journal article" date="2023" name="Elife">
        <title>Identification of key yeast species and microbe-microbe interactions impacting larval growth of Drosophila in the wild.</title>
        <authorList>
            <person name="Mure A."/>
            <person name="Sugiura Y."/>
            <person name="Maeda R."/>
            <person name="Honda K."/>
            <person name="Sakurai N."/>
            <person name="Takahashi Y."/>
            <person name="Watada M."/>
            <person name="Katoh T."/>
            <person name="Gotoh A."/>
            <person name="Gotoh Y."/>
            <person name="Taniguchi I."/>
            <person name="Nakamura K."/>
            <person name="Hayashi T."/>
            <person name="Katayama T."/>
            <person name="Uemura T."/>
            <person name="Hattori Y."/>
        </authorList>
    </citation>
    <scope>NUCLEOTIDE SEQUENCE [LARGE SCALE GENOMIC DNA]</scope>
    <source>
        <strain evidence="12 13">KH-74</strain>
    </source>
</reference>
<dbReference type="PROSITE" id="PS50893">
    <property type="entry name" value="ABC_TRANSPORTER_2"/>
    <property type="match status" value="1"/>
</dbReference>
<dbReference type="GO" id="GO:0005524">
    <property type="term" value="F:ATP binding"/>
    <property type="evidence" value="ECO:0007669"/>
    <property type="project" value="UniProtKB-KW"/>
</dbReference>